<reference evidence="6 7" key="1">
    <citation type="submission" date="2023-09" db="EMBL/GenBank/DDBJ databases">
        <title>Different Types of Thermotolerant Ring-Cleaving Dioxygenases derived from Aeribacillus composti HB-1 applied for multiple aromatic hydrocarbons removal.</title>
        <authorList>
            <person name="Cao L."/>
            <person name="Li M."/>
            <person name="Ma T."/>
        </authorList>
    </citation>
    <scope>NUCLEOTIDE SEQUENCE [LARGE SCALE GENOMIC DNA]</scope>
    <source>
        <strain evidence="6 7">HB-1</strain>
    </source>
</reference>
<keyword evidence="2" id="KW-0813">Transport</keyword>
<accession>A0ABY9WB16</accession>
<dbReference type="SMART" id="SM00382">
    <property type="entry name" value="AAA"/>
    <property type="match status" value="1"/>
</dbReference>
<dbReference type="EMBL" id="CP134501">
    <property type="protein sequence ID" value="WNF33335.1"/>
    <property type="molecule type" value="Genomic_DNA"/>
</dbReference>
<sequence>MAVVLQVRNLSKTFKKEKVFNNINLDIEEAKIYGFVGHNGSGKSVFFKILCGILLPDQGEIKIFGNILGKDIDFPTEVGAVIETPGFLSDYSGFKNLKYLASIRNKISDKEIIEAIQSVGLDPNSKKSVKKYSLGMKQRLGIAQAIMEKPKILILDEPMNGLDKTGVKQIRELLLSLKKQGTTILLASHISEDIHILCDKVYEFDNKTLVEVNKL</sequence>
<evidence type="ECO:0000256" key="3">
    <source>
        <dbReference type="ARBA" id="ARBA00022741"/>
    </source>
</evidence>
<evidence type="ECO:0000256" key="1">
    <source>
        <dbReference type="ARBA" id="ARBA00005417"/>
    </source>
</evidence>
<gene>
    <name evidence="6" type="ORF">RI196_01015</name>
</gene>
<feature type="domain" description="ABC transporter" evidence="5">
    <location>
        <begin position="5"/>
        <end position="215"/>
    </location>
</feature>
<organism evidence="6 7">
    <name type="scientific">Aeribacillus composti</name>
    <dbReference type="NCBI Taxonomy" id="1868734"/>
    <lineage>
        <taxon>Bacteria</taxon>
        <taxon>Bacillati</taxon>
        <taxon>Bacillota</taxon>
        <taxon>Bacilli</taxon>
        <taxon>Bacillales</taxon>
        <taxon>Bacillaceae</taxon>
        <taxon>Aeribacillus</taxon>
    </lineage>
</organism>
<dbReference type="Pfam" id="PF00005">
    <property type="entry name" value="ABC_tran"/>
    <property type="match status" value="1"/>
</dbReference>
<evidence type="ECO:0000313" key="6">
    <source>
        <dbReference type="EMBL" id="WNF33335.1"/>
    </source>
</evidence>
<dbReference type="PROSITE" id="PS50893">
    <property type="entry name" value="ABC_TRANSPORTER_2"/>
    <property type="match status" value="1"/>
</dbReference>
<dbReference type="PANTHER" id="PTHR43335:SF4">
    <property type="entry name" value="ABC TRANSPORTER, ATP-BINDING PROTEIN"/>
    <property type="match status" value="1"/>
</dbReference>
<keyword evidence="4 6" id="KW-0067">ATP-binding</keyword>
<proteinExistence type="inferred from homology"/>
<evidence type="ECO:0000256" key="4">
    <source>
        <dbReference type="ARBA" id="ARBA00022840"/>
    </source>
</evidence>
<evidence type="ECO:0000256" key="2">
    <source>
        <dbReference type="ARBA" id="ARBA00022448"/>
    </source>
</evidence>
<evidence type="ECO:0000313" key="7">
    <source>
        <dbReference type="Proteomes" id="UP001303701"/>
    </source>
</evidence>
<keyword evidence="3" id="KW-0547">Nucleotide-binding</keyword>
<dbReference type="PROSITE" id="PS00211">
    <property type="entry name" value="ABC_TRANSPORTER_1"/>
    <property type="match status" value="1"/>
</dbReference>
<dbReference type="GeneID" id="301124515"/>
<dbReference type="Proteomes" id="UP001303701">
    <property type="component" value="Chromosome"/>
</dbReference>
<evidence type="ECO:0000259" key="5">
    <source>
        <dbReference type="PROSITE" id="PS50893"/>
    </source>
</evidence>
<dbReference type="InterPro" id="IPR003593">
    <property type="entry name" value="AAA+_ATPase"/>
</dbReference>
<dbReference type="RefSeq" id="WP_130158826.1">
    <property type="nucleotide sequence ID" value="NZ_CP134501.1"/>
</dbReference>
<dbReference type="Gene3D" id="3.40.50.300">
    <property type="entry name" value="P-loop containing nucleotide triphosphate hydrolases"/>
    <property type="match status" value="1"/>
</dbReference>
<comment type="similarity">
    <text evidence="1">Belongs to the ABC transporter superfamily.</text>
</comment>
<keyword evidence="7" id="KW-1185">Reference proteome</keyword>
<dbReference type="InterPro" id="IPR027417">
    <property type="entry name" value="P-loop_NTPase"/>
</dbReference>
<dbReference type="SUPFAM" id="SSF52540">
    <property type="entry name" value="P-loop containing nucleoside triphosphate hydrolases"/>
    <property type="match status" value="1"/>
</dbReference>
<dbReference type="InterPro" id="IPR003439">
    <property type="entry name" value="ABC_transporter-like_ATP-bd"/>
</dbReference>
<dbReference type="GO" id="GO:0005524">
    <property type="term" value="F:ATP binding"/>
    <property type="evidence" value="ECO:0007669"/>
    <property type="project" value="UniProtKB-KW"/>
</dbReference>
<protein>
    <submittedName>
        <fullName evidence="6">ATP-binding cassette domain-containing protein</fullName>
    </submittedName>
</protein>
<dbReference type="InterPro" id="IPR017871">
    <property type="entry name" value="ABC_transporter-like_CS"/>
</dbReference>
<name>A0ABY9WB16_9BACI</name>
<dbReference type="PANTHER" id="PTHR43335">
    <property type="entry name" value="ABC TRANSPORTER, ATP-BINDING PROTEIN"/>
    <property type="match status" value="1"/>
</dbReference>